<dbReference type="EMBL" id="JAZHXI010000001">
    <property type="protein sequence ID" value="KAL2075234.1"/>
    <property type="molecule type" value="Genomic_DNA"/>
</dbReference>
<sequence>MADINVTSQAEAKAHIAKIRHDKGLWDGKPSGPNVSDLENALTTLSDQLYQSSTHFLLEIIQNADDNTYADGVHPSLHFTYKKGGLRIDCNEVGFSPRNVEALCRVGQGTKKGEAKAKGYVGEKGIGFKSVFKAADNVWVSSGHYSFKFDESQPLGMIAPIWDEFPAPTQSGVTSMYLKLSNDYNVPGLLRELRALDSRLLIFLRRLRSISVTVTESLISFFKSSSSRNDVRKDLIRLTENDNHCDYIIKRHRVLGMPQDKRREGITSSEIVLGFPITSDGRKSHPRRESQQVYAFLPIRDYGFEFLIQADFLLIASREDIDSSAEWNIVLRNELTSAFIDSMKEFNSGELRYLWSQWLPIRDPLESFLKPFHRQLIEQMKTSTLLYAQNGDLLAPSQLSYVLDEYLYDGAPLTVSSSTSTRYLSGRYLNDHIRYLEVIGVARMTEATFYEELVAMVQNSAEEFGRKPNAWHSYLASVLTRMSPGYSCRLPYLDIVPLSNGTWVHAQGQFILFPASKDEFALPGGLDLKVVESEAAADPSRRNLFKLMGVGELEKAPVLEHVKSLHSSGAVSRADISREALVSQIEFLFTEQYLNPSCQRFWFTAESGKRLHGSQLYQHSTRPHSATQYLAKGKFQFIHNDYLAVGRNGRGAWSAWLEERMHVATIPRLVELTTDGGFKLSEDFEFIIKTHRSSEVMVLLRVHWHEYCRFFDPSQAKRWSEDPSMRMYVPSQYLLSVTRLRQKLGAMLVRCKDGKMHRLDTTYLPCRELLVASHDVPFVEILDPDDAAWKLFEVLGLSIRVDIHFYLRSLEKLSKSTSDNALYVFASLIDTIQYRCSDPVEAAAVKNYFFPGDKICIPTADGCYHEWIRLTHCRWNGPRLPAARSESSEKDIDTKTSHSPLNSPTYRFFRPLSEIYPGNKQLFWHVLGVRDSSFRDLVDEAKLFRAGDSLAHISAIFKTISQMMEEDESKYFRLYIKKDLEKAFPVSKNWKIENDVVTEIKSMDKSCEWFIADTAILRTTFAGVVPLLDIRVDDLLSMSTLLEELDLSSRFLRGQSHSVAKTNGNVRLDEQLTELFRTKVDFIIRLIPTRKTHRAKRREVIKQLRNLEVYIADEVVQHWCVWHKKKWVYGPAGSGVVALAGEKDILKIYLAAKGGADANQLPSELVDEMFNFCGMQQDQPLHSEVCLHIALSQHDRALLARSFSNKGIPSLESLDFADAEDAPKDESVPSDIKAFGSKAKSGWKEWKGKIVQTEHPPPKLTVASAGIKKPKRKFRIFGTEHSAGKAAGITIAAILLSPVLIPAGVIYGVSNAMMDKNLFDNRNNGGYAGPKADTTREAKQRANMKSKVSKPEVFVEDKTGPGGMEKFQASVSKGMTRLEQVVFASACNEDIAFRGELAVHDALNETLGQSYNATQHWTSKRRVRAGLPAFSSVGPDTHATFRFPDTGGAFTQFLAQNEFPEAQNWTTRPPRYHIDVKSCTGDLRADFVITPVEFQRAKEFSVMVQQMKGNENSIPTDVYILARVYDIVAKSKQAKNSKGKEKAVYNVVFLVDPWEYYHADRLLLKHEDLFSFAAHILNALDSLSLSATNMRPPKALSMVLLLLLALVVTHVLAYCQCGYRALINTNLAVAGSKAVENVHELRAVDSATSYIFTDLLETDFFHLDDIAKNTDWQRQNYSITAASNRGKYGMEFNTADIKLNRIKDSMNWTGPGEFGGDPGLQLTVDSNMTPARFTLCAQLNSVREDMLVGTFRALLKLPSVPGTCSAFFWYHNDSQEIDMEFLSSQFNRNTNEFLVNLVHQTPQSAAQGFSVVGKDYQIARLPVDPTSEFHEYRIDCLPGKILFYMDGKAIGVMNSTSSNQPGHLILTQWSNGDTGWSGGPPLTPASLTVGYVKAYFNSSNPVRQADAERRCSDPSESDAICDIEDYTPPTNVNFLVNDMPVPALNSPFFYNRPNMTANQTVYRSDASAGCVLGLVAIYSLLVHAVMILVCQLLPIGIFDGVHENEADEENVHWPRNRY</sequence>
<dbReference type="PANTHER" id="PTHR32387">
    <property type="entry name" value="WU:FJ29H11"/>
    <property type="match status" value="1"/>
</dbReference>
<feature type="region of interest" description="Disordered" evidence="1">
    <location>
        <begin position="1327"/>
        <end position="1359"/>
    </location>
</feature>
<feature type="transmembrane region" description="Helical" evidence="2">
    <location>
        <begin position="1595"/>
        <end position="1614"/>
    </location>
</feature>
<protein>
    <recommendedName>
        <fullName evidence="3">GH16 domain-containing protein</fullName>
    </recommendedName>
</protein>
<dbReference type="InterPro" id="IPR000757">
    <property type="entry name" value="Beta-glucanase-like"/>
</dbReference>
<keyword evidence="2" id="KW-0472">Membrane</keyword>
<evidence type="ECO:0000256" key="2">
    <source>
        <dbReference type="SAM" id="Phobius"/>
    </source>
</evidence>
<feature type="transmembrane region" description="Helical" evidence="2">
    <location>
        <begin position="1286"/>
        <end position="1309"/>
    </location>
</feature>
<keyword evidence="2" id="KW-1133">Transmembrane helix</keyword>
<gene>
    <name evidence="4" type="ORF">VTL71DRAFT_177</name>
</gene>
<dbReference type="NCBIfam" id="NF047352">
    <property type="entry name" value="P_loop_sacsin"/>
    <property type="match status" value="1"/>
</dbReference>
<dbReference type="SUPFAM" id="SSF49899">
    <property type="entry name" value="Concanavalin A-like lectins/glucanases"/>
    <property type="match status" value="1"/>
</dbReference>
<evidence type="ECO:0000313" key="5">
    <source>
        <dbReference type="Proteomes" id="UP001595075"/>
    </source>
</evidence>
<dbReference type="InterPro" id="IPR052957">
    <property type="entry name" value="Auxin_embryo_med"/>
</dbReference>
<evidence type="ECO:0000313" key="4">
    <source>
        <dbReference type="EMBL" id="KAL2075234.1"/>
    </source>
</evidence>
<comment type="caution">
    <text evidence="4">The sequence shown here is derived from an EMBL/GenBank/DDBJ whole genome shotgun (WGS) entry which is preliminary data.</text>
</comment>
<proteinExistence type="predicted"/>
<dbReference type="InterPro" id="IPR036890">
    <property type="entry name" value="HATPase_C_sf"/>
</dbReference>
<feature type="domain" description="GH16" evidence="3">
    <location>
        <begin position="1670"/>
        <end position="1900"/>
    </location>
</feature>
<keyword evidence="5" id="KW-1185">Reference proteome</keyword>
<name>A0ABR4CZC0_9HELO</name>
<dbReference type="PANTHER" id="PTHR32387:SF0">
    <property type="entry name" value="PROTEIN NO VEIN"/>
    <property type="match status" value="1"/>
</dbReference>
<reference evidence="4 5" key="1">
    <citation type="journal article" date="2024" name="Commun. Biol.">
        <title>Comparative genomic analysis of thermophilic fungi reveals convergent evolutionary adaptations and gene losses.</title>
        <authorList>
            <person name="Steindorff A.S."/>
            <person name="Aguilar-Pontes M.V."/>
            <person name="Robinson A.J."/>
            <person name="Andreopoulos B."/>
            <person name="LaButti K."/>
            <person name="Kuo A."/>
            <person name="Mondo S."/>
            <person name="Riley R."/>
            <person name="Otillar R."/>
            <person name="Haridas S."/>
            <person name="Lipzen A."/>
            <person name="Grimwood J."/>
            <person name="Schmutz J."/>
            <person name="Clum A."/>
            <person name="Reid I.D."/>
            <person name="Moisan M.C."/>
            <person name="Butler G."/>
            <person name="Nguyen T.T.M."/>
            <person name="Dewar K."/>
            <person name="Conant G."/>
            <person name="Drula E."/>
            <person name="Henrissat B."/>
            <person name="Hansel C."/>
            <person name="Singer S."/>
            <person name="Hutchinson M.I."/>
            <person name="de Vries R.P."/>
            <person name="Natvig D.O."/>
            <person name="Powell A.J."/>
            <person name="Tsang A."/>
            <person name="Grigoriev I.V."/>
        </authorList>
    </citation>
    <scope>NUCLEOTIDE SEQUENCE [LARGE SCALE GENOMIC DNA]</scope>
    <source>
        <strain evidence="4 5">CBS 494.80</strain>
    </source>
</reference>
<dbReference type="InterPro" id="IPR013320">
    <property type="entry name" value="ConA-like_dom_sf"/>
</dbReference>
<accession>A0ABR4CZC0</accession>
<keyword evidence="2" id="KW-0812">Transmembrane</keyword>
<organism evidence="4 5">
    <name type="scientific">Oculimacula yallundae</name>
    <dbReference type="NCBI Taxonomy" id="86028"/>
    <lineage>
        <taxon>Eukaryota</taxon>
        <taxon>Fungi</taxon>
        <taxon>Dikarya</taxon>
        <taxon>Ascomycota</taxon>
        <taxon>Pezizomycotina</taxon>
        <taxon>Leotiomycetes</taxon>
        <taxon>Helotiales</taxon>
        <taxon>Ploettnerulaceae</taxon>
        <taxon>Oculimacula</taxon>
    </lineage>
</organism>
<feature type="compositionally biased region" description="Basic and acidic residues" evidence="1">
    <location>
        <begin position="1349"/>
        <end position="1359"/>
    </location>
</feature>
<dbReference type="Pfam" id="PF00722">
    <property type="entry name" value="Glyco_hydro_16"/>
    <property type="match status" value="1"/>
</dbReference>
<dbReference type="Gene3D" id="2.60.120.200">
    <property type="match status" value="1"/>
</dbReference>
<dbReference type="Proteomes" id="UP001595075">
    <property type="component" value="Unassembled WGS sequence"/>
</dbReference>
<dbReference type="SUPFAM" id="SSF55874">
    <property type="entry name" value="ATPase domain of HSP90 chaperone/DNA topoisomerase II/histidine kinase"/>
    <property type="match status" value="1"/>
</dbReference>
<evidence type="ECO:0000256" key="1">
    <source>
        <dbReference type="SAM" id="MobiDB-lite"/>
    </source>
</evidence>
<dbReference type="Gene3D" id="3.30.565.10">
    <property type="entry name" value="Histidine kinase-like ATPase, C-terminal domain"/>
    <property type="match status" value="1"/>
</dbReference>
<dbReference type="PROSITE" id="PS51762">
    <property type="entry name" value="GH16_2"/>
    <property type="match status" value="1"/>
</dbReference>
<evidence type="ECO:0000259" key="3">
    <source>
        <dbReference type="PROSITE" id="PS51762"/>
    </source>
</evidence>
<dbReference type="CDD" id="cd00413">
    <property type="entry name" value="Glyco_hydrolase_16"/>
    <property type="match status" value="1"/>
</dbReference>